<evidence type="ECO:0000313" key="2">
    <source>
        <dbReference type="EMBL" id="PWB09118.1"/>
    </source>
</evidence>
<keyword evidence="1" id="KW-0175">Coiled coil</keyword>
<name>A0A2V1IVU1_9BACT</name>
<reference evidence="3" key="1">
    <citation type="submission" date="2018-02" db="EMBL/GenBank/DDBJ databases">
        <authorList>
            <person name="Clavel T."/>
            <person name="Strowig T."/>
        </authorList>
    </citation>
    <scope>NUCLEOTIDE SEQUENCE [LARGE SCALE GENOMIC DNA]</scope>
    <source>
        <strain evidence="3">DSM 100764</strain>
    </source>
</reference>
<proteinExistence type="predicted"/>
<dbReference type="Gene3D" id="1.20.5.170">
    <property type="match status" value="1"/>
</dbReference>
<evidence type="ECO:0000313" key="3">
    <source>
        <dbReference type="Proteomes" id="UP000244925"/>
    </source>
</evidence>
<accession>A0A2V1IVU1</accession>
<sequence length="97" mass="11154">MSADLKQRLDSLRTKTALLLKRHEMLEEAATAARQRIRELEQDNERLQKRIDLLNQENEYLRVVHSVSPSRSDAENTRALLAGLVRDIDKCIADLGE</sequence>
<protein>
    <recommendedName>
        <fullName evidence="4">Cell division protein ZapB</fullName>
    </recommendedName>
</protein>
<dbReference type="EMBL" id="PUBV01000003">
    <property type="protein sequence ID" value="PWB09118.1"/>
    <property type="molecule type" value="Genomic_DNA"/>
</dbReference>
<organism evidence="2 3">
    <name type="scientific">Paramuribaculum intestinale</name>
    <dbReference type="NCBI Taxonomy" id="2094151"/>
    <lineage>
        <taxon>Bacteria</taxon>
        <taxon>Pseudomonadati</taxon>
        <taxon>Bacteroidota</taxon>
        <taxon>Bacteroidia</taxon>
        <taxon>Bacteroidales</taxon>
        <taxon>Muribaculaceae</taxon>
        <taxon>Paramuribaculum</taxon>
    </lineage>
</organism>
<comment type="caution">
    <text evidence="2">The sequence shown here is derived from an EMBL/GenBank/DDBJ whole genome shotgun (WGS) entry which is preliminary data.</text>
</comment>
<evidence type="ECO:0008006" key="4">
    <source>
        <dbReference type="Google" id="ProtNLM"/>
    </source>
</evidence>
<evidence type="ECO:0000256" key="1">
    <source>
        <dbReference type="SAM" id="Coils"/>
    </source>
</evidence>
<gene>
    <name evidence="2" type="ORF">C5O25_02415</name>
</gene>
<keyword evidence="3" id="KW-1185">Reference proteome</keyword>
<dbReference type="AlphaFoldDB" id="A0A2V1IVU1"/>
<dbReference type="SUPFAM" id="SSF57997">
    <property type="entry name" value="Tropomyosin"/>
    <property type="match status" value="1"/>
</dbReference>
<dbReference type="Proteomes" id="UP000244925">
    <property type="component" value="Unassembled WGS sequence"/>
</dbReference>
<feature type="coiled-coil region" evidence="1">
    <location>
        <begin position="23"/>
        <end position="64"/>
    </location>
</feature>
<dbReference type="RefSeq" id="WP_107035139.1">
    <property type="nucleotide sequence ID" value="NZ_CAOOXJ010000001.1"/>
</dbReference>